<dbReference type="AlphaFoldDB" id="A0A090VHS9"/>
<gene>
    <name evidence="2" type="ORF">JCM19300_1957</name>
</gene>
<proteinExistence type="predicted"/>
<dbReference type="EMBL" id="BBNQ01000012">
    <property type="protein sequence ID" value="GAL63608.1"/>
    <property type="molecule type" value="Genomic_DNA"/>
</dbReference>
<dbReference type="Proteomes" id="UP000029644">
    <property type="component" value="Unassembled WGS sequence"/>
</dbReference>
<protein>
    <submittedName>
        <fullName evidence="2">Uncharacterized protein</fullName>
    </submittedName>
</protein>
<sequence>MAALAKAPSPRNSKIKGKQDSPGAKEGIKSLALLPDGEFSSIPIISSNKGDMANNNKFRPSANAGKRMRLLSIFIFNRAINIVAGKTMERIKLFNPLVSSPADIFFLNNSPITTKRRNEIGLSKTFSIY</sequence>
<evidence type="ECO:0000313" key="2">
    <source>
        <dbReference type="EMBL" id="GAL63608.1"/>
    </source>
</evidence>
<organism evidence="2 3">
    <name type="scientific">Algibacter lectus</name>
    <dbReference type="NCBI Taxonomy" id="221126"/>
    <lineage>
        <taxon>Bacteria</taxon>
        <taxon>Pseudomonadati</taxon>
        <taxon>Bacteroidota</taxon>
        <taxon>Flavobacteriia</taxon>
        <taxon>Flavobacteriales</taxon>
        <taxon>Flavobacteriaceae</taxon>
        <taxon>Algibacter</taxon>
    </lineage>
</organism>
<evidence type="ECO:0000313" key="3">
    <source>
        <dbReference type="Proteomes" id="UP000029644"/>
    </source>
</evidence>
<feature type="region of interest" description="Disordered" evidence="1">
    <location>
        <begin position="1"/>
        <end position="27"/>
    </location>
</feature>
<name>A0A090VHS9_9FLAO</name>
<evidence type="ECO:0000256" key="1">
    <source>
        <dbReference type="SAM" id="MobiDB-lite"/>
    </source>
</evidence>
<comment type="caution">
    <text evidence="2">The sequence shown here is derived from an EMBL/GenBank/DDBJ whole genome shotgun (WGS) entry which is preliminary data.</text>
</comment>
<accession>A0A090VHS9</accession>
<reference evidence="2 3" key="1">
    <citation type="journal article" date="2014" name="Genome Announc.">
        <title>Draft Genome Sequences of Marine Flavobacterium Algibacter lectus Strains SS8 and NR4.</title>
        <authorList>
            <person name="Takatani N."/>
            <person name="Nakanishi M."/>
            <person name="Meirelles P."/>
            <person name="Mino S."/>
            <person name="Suda W."/>
            <person name="Oshima K."/>
            <person name="Hattori M."/>
            <person name="Ohkuma M."/>
            <person name="Hosokawa M."/>
            <person name="Miyashita K."/>
            <person name="Thompson F.L."/>
            <person name="Niwa A."/>
            <person name="Sawabe T."/>
            <person name="Sawabe T."/>
        </authorList>
    </citation>
    <scope>NUCLEOTIDE SEQUENCE [LARGE SCALE GENOMIC DNA]</scope>
    <source>
        <strain evidence="2 3">JCM 19300</strain>
    </source>
</reference>